<keyword evidence="1" id="KW-1133">Transmembrane helix</keyword>
<dbReference type="GeneID" id="41799552"/>
<organism evidence="2">
    <name type="scientific">Inonotus obliquus</name>
    <dbReference type="NCBI Taxonomy" id="167356"/>
    <lineage>
        <taxon>Eukaryota</taxon>
        <taxon>Fungi</taxon>
        <taxon>Dikarya</taxon>
        <taxon>Basidiomycota</taxon>
        <taxon>Agaricomycotina</taxon>
        <taxon>Agaricomycetes</taxon>
        <taxon>Hymenochaetales</taxon>
        <taxon>Hymenochaetaceae</taxon>
        <taxon>Inonotus</taxon>
    </lineage>
</organism>
<feature type="transmembrane region" description="Helical" evidence="1">
    <location>
        <begin position="452"/>
        <end position="473"/>
    </location>
</feature>
<dbReference type="EMBL" id="LC497415">
    <property type="protein sequence ID" value="BBN21287.1"/>
    <property type="molecule type" value="Genomic_DNA"/>
</dbReference>
<keyword evidence="1" id="KW-0812">Transmembrane</keyword>
<sequence length="475" mass="54265">MKHTNKFSQVKVNFFFKIKLMLKRIINIFIPSNLFRVSPTSSKLNEEGVNLQDANRTLKIDDPQALESLQNSLNELIDAKNKHKMAEMIEDFHQSFSSLDRQADRGLNRLENSGPQYNELVKHVDNAVSSSSDSGFSWNSFVGIFDSIKKNRNELIDSQNQSDIIKSPQIQEFLRAHKVSSGQGQEVSNIVAQTSEVVSEFKPLGSAGDVTVNQLLTKFSEKIEPILEVLRENSLLINIGTVALSVITPLLIYRGVVKTFGKVLPMPEYGKASSAYYFQARREIMFFMLVGAPVITGALLNMALPLLSSKEIATERVIIKGSDVLSRLAENINISLLSFLGFKGNKKFNWIWFLGFLVLLFIVTILNYYDINIINIIFNTIRNPIVGKYLILLLIIISVIFILRYIFILLMIYLISKNKITNSVFMPSFLNKTHEVLESISKSKNLKFMVDFYYRLLFLYLFIFFISSIYYLIIY</sequence>
<dbReference type="AlphaFoldDB" id="A0A5A4U8H2"/>
<accession>A0A5A4U8H2</accession>
<dbReference type="RefSeq" id="YP_009693761.1">
    <property type="nucleotide sequence ID" value="NC_044740.1"/>
</dbReference>
<name>A0A5A4U8H2_9AGAM</name>
<feature type="transmembrane region" description="Helical" evidence="1">
    <location>
        <begin position="284"/>
        <end position="307"/>
    </location>
</feature>
<reference evidence="2" key="1">
    <citation type="submission" date="2019-08" db="EMBL/GenBank/DDBJ databases">
        <title>The complete mitochondrial genome sequence of the medicinal mushroom, Inonotus obliquus.</title>
        <authorList>
            <person name="Agnestisia R."/>
            <person name="Ono A."/>
            <person name="Nakamura L."/>
            <person name="Chino R."/>
            <person name="Aiso H."/>
            <person name="Nezu I."/>
            <person name="Ishiguri H."/>
            <person name="Yokota S."/>
            <person name="Suzuki T."/>
        </authorList>
    </citation>
    <scope>NUCLEOTIDE SEQUENCE</scope>
    <source>
        <strain evidence="2">NBRC113408</strain>
    </source>
</reference>
<evidence type="ECO:0000313" key="2">
    <source>
        <dbReference type="EMBL" id="BBN21287.1"/>
    </source>
</evidence>
<geneLocation type="mitochondrion" evidence="2"/>
<evidence type="ECO:0000256" key="1">
    <source>
        <dbReference type="SAM" id="Phobius"/>
    </source>
</evidence>
<gene>
    <name evidence="2" type="primary">orf475</name>
</gene>
<protein>
    <submittedName>
        <fullName evidence="2">Uncharacterized protein</fullName>
    </submittedName>
</protein>
<feature type="transmembrane region" description="Helical" evidence="1">
    <location>
        <begin position="235"/>
        <end position="256"/>
    </location>
</feature>
<feature type="transmembrane region" description="Helical" evidence="1">
    <location>
        <begin position="389"/>
        <end position="415"/>
    </location>
</feature>
<proteinExistence type="predicted"/>
<keyword evidence="1" id="KW-0472">Membrane</keyword>
<feature type="transmembrane region" description="Helical" evidence="1">
    <location>
        <begin position="350"/>
        <end position="369"/>
    </location>
</feature>
<keyword evidence="2" id="KW-0496">Mitochondrion</keyword>